<dbReference type="InterPro" id="IPR000600">
    <property type="entry name" value="ROK"/>
</dbReference>
<comment type="similarity">
    <text evidence="1">Belongs to the ROK (NagC/XylR) family.</text>
</comment>
<dbReference type="Proteomes" id="UP000305654">
    <property type="component" value="Unassembled WGS sequence"/>
</dbReference>
<comment type="caution">
    <text evidence="2">The sequence shown here is derived from an EMBL/GenBank/DDBJ whole genome shotgun (WGS) entry which is preliminary data.</text>
</comment>
<name>A0A5R9IZU8_9PROT</name>
<dbReference type="Gene3D" id="1.10.10.10">
    <property type="entry name" value="Winged helix-like DNA-binding domain superfamily/Winged helix DNA-binding domain"/>
    <property type="match status" value="1"/>
</dbReference>
<proteinExistence type="inferred from homology"/>
<dbReference type="SUPFAM" id="SSF53067">
    <property type="entry name" value="Actin-like ATPase domain"/>
    <property type="match status" value="1"/>
</dbReference>
<protein>
    <submittedName>
        <fullName evidence="2">ROK family transcriptional regulator</fullName>
    </submittedName>
</protein>
<dbReference type="AlphaFoldDB" id="A0A5R9IZU8"/>
<dbReference type="Pfam" id="PF13412">
    <property type="entry name" value="HTH_24"/>
    <property type="match status" value="1"/>
</dbReference>
<dbReference type="EMBL" id="VCDI01000009">
    <property type="protein sequence ID" value="TLU70974.1"/>
    <property type="molecule type" value="Genomic_DNA"/>
</dbReference>
<dbReference type="RefSeq" id="WP_138327644.1">
    <property type="nucleotide sequence ID" value="NZ_VCDI01000009.1"/>
</dbReference>
<dbReference type="PANTHER" id="PTHR18964:SF149">
    <property type="entry name" value="BIFUNCTIONAL UDP-N-ACETYLGLUCOSAMINE 2-EPIMERASE_N-ACETYLMANNOSAMINE KINASE"/>
    <property type="match status" value="1"/>
</dbReference>
<evidence type="ECO:0000313" key="3">
    <source>
        <dbReference type="Proteomes" id="UP000305654"/>
    </source>
</evidence>
<dbReference type="Gene3D" id="3.30.420.40">
    <property type="match status" value="3"/>
</dbReference>
<gene>
    <name evidence="2" type="ORF">FE263_19165</name>
</gene>
<dbReference type="Pfam" id="PF00480">
    <property type="entry name" value="ROK"/>
    <property type="match status" value="2"/>
</dbReference>
<evidence type="ECO:0000313" key="2">
    <source>
        <dbReference type="EMBL" id="TLU70974.1"/>
    </source>
</evidence>
<dbReference type="InterPro" id="IPR036388">
    <property type="entry name" value="WH-like_DNA-bd_sf"/>
</dbReference>
<dbReference type="OrthoDB" id="49685at2"/>
<dbReference type="SUPFAM" id="SSF46785">
    <property type="entry name" value="Winged helix' DNA-binding domain"/>
    <property type="match status" value="1"/>
</dbReference>
<keyword evidence="3" id="KW-1185">Reference proteome</keyword>
<sequence length="365" mass="38839">MKSADPELTGGGNRFRIIDLIRRLGPIARVEIVERTNLSPATVSAITGGLIEDGLVTASHVEGGEPSGRGRPRVMLQLQAGILHAVGVKLSLGRISVAVTDFAGRAVHSLVLPVRLDRQPAETIADLVEDGVRQCVSDAGLRLEAISGLGIGIPGVIDASAGRSHWSPVFGHAVVNFAAMIERRLSLPTQIENDANLAALAESWFGRAQDLADFAVVTAEDTIGMGLLLGGRLHRGAHGIGAEFGHVKVEVDGALCRCGQRGCLDTVASGWALSRNPELLERAGDMLGLALANLMNVLNLPRIILTGSVLTSQELVANRLEAALDRFMLPTLREATEIVRHEWGDEMWARGAASLVLRRLYGEPP</sequence>
<dbReference type="PANTHER" id="PTHR18964">
    <property type="entry name" value="ROK (REPRESSOR, ORF, KINASE) FAMILY"/>
    <property type="match status" value="1"/>
</dbReference>
<dbReference type="InterPro" id="IPR043129">
    <property type="entry name" value="ATPase_NBD"/>
</dbReference>
<reference evidence="2 3" key="1">
    <citation type="submission" date="2019-05" db="EMBL/GenBank/DDBJ databases">
        <authorList>
            <person name="Pankratov T."/>
            <person name="Grouzdev D."/>
        </authorList>
    </citation>
    <scope>NUCLEOTIDE SEQUENCE [LARGE SCALE GENOMIC DNA]</scope>
    <source>
        <strain evidence="2 3">KEBCLARHB70R</strain>
    </source>
</reference>
<evidence type="ECO:0000256" key="1">
    <source>
        <dbReference type="ARBA" id="ARBA00006479"/>
    </source>
</evidence>
<accession>A0A5R9IZU8</accession>
<organism evidence="2 3">
    <name type="scientific">Lichenicoccus roseus</name>
    <dbReference type="NCBI Taxonomy" id="2683649"/>
    <lineage>
        <taxon>Bacteria</taxon>
        <taxon>Pseudomonadati</taxon>
        <taxon>Pseudomonadota</taxon>
        <taxon>Alphaproteobacteria</taxon>
        <taxon>Acetobacterales</taxon>
        <taxon>Acetobacteraceae</taxon>
        <taxon>Lichenicoccus</taxon>
    </lineage>
</organism>
<dbReference type="InterPro" id="IPR036390">
    <property type="entry name" value="WH_DNA-bd_sf"/>
</dbReference>